<dbReference type="CDD" id="cd00755">
    <property type="entry name" value="YgdL_like"/>
    <property type="match status" value="1"/>
</dbReference>
<name>A0ABR7T6K6_HELCL</name>
<evidence type="ECO:0000313" key="3">
    <source>
        <dbReference type="Proteomes" id="UP000617402"/>
    </source>
</evidence>
<dbReference type="PANTHER" id="PTHR43267:SF1">
    <property type="entry name" value="TRNA THREONYLCARBAMOYLADENOSINE DEHYDRATASE"/>
    <property type="match status" value="1"/>
</dbReference>
<dbReference type="Pfam" id="PF00899">
    <property type="entry name" value="ThiF"/>
    <property type="match status" value="1"/>
</dbReference>
<accession>A0ABR7T6K6</accession>
<gene>
    <name evidence="2" type="ORF">H1S01_14230</name>
</gene>
<dbReference type="InterPro" id="IPR000594">
    <property type="entry name" value="ThiF_NAD_FAD-bd"/>
</dbReference>
<dbReference type="EMBL" id="JACVHF010000016">
    <property type="protein sequence ID" value="MBC9785648.1"/>
    <property type="molecule type" value="Genomic_DNA"/>
</dbReference>
<proteinExistence type="predicted"/>
<dbReference type="SUPFAM" id="SSF69572">
    <property type="entry name" value="Activating enzymes of the ubiquitin-like proteins"/>
    <property type="match status" value="1"/>
</dbReference>
<evidence type="ECO:0000313" key="2">
    <source>
        <dbReference type="EMBL" id="MBC9785648.1"/>
    </source>
</evidence>
<dbReference type="Gene3D" id="3.40.50.720">
    <property type="entry name" value="NAD(P)-binding Rossmann-like Domain"/>
    <property type="match status" value="1"/>
</dbReference>
<dbReference type="Proteomes" id="UP000617402">
    <property type="component" value="Unassembled WGS sequence"/>
</dbReference>
<dbReference type="PANTHER" id="PTHR43267">
    <property type="entry name" value="TRNA THREONYLCARBAMOYLADENOSINE DEHYDRATASE"/>
    <property type="match status" value="1"/>
</dbReference>
<protein>
    <submittedName>
        <fullName evidence="2">tRNA threonylcarbamoyladenosine dehydratase</fullName>
    </submittedName>
</protein>
<keyword evidence="3" id="KW-1185">Reference proteome</keyword>
<feature type="domain" description="THIF-type NAD/FAD binding fold" evidence="1">
    <location>
        <begin position="11"/>
        <end position="156"/>
    </location>
</feature>
<sequence length="257" mass="27882">MKQHVFSRTELLIGESGIQALANAKVAVFGIGGVGSYTVEALARCGIGHLVLIDHDDICLTNINRQIHALHSTVGEVKVEVMAARVRDINPKARIDCYRRFYGVEEGEEIITPDLDYVVDAIDTVKGKLTIIQKAKAVNVPVVSALGAGNKLDPTRLSVADIFKTSMDPLAKVMRKELRRLGIDKLKVVYSTEPPLPPQGEVACAENCVCPNPDTEFGATCLKKRQIPGSISFVPSVAGLILASVVVRDILDKERQD</sequence>
<reference evidence="2 3" key="1">
    <citation type="submission" date="2020-07" db="EMBL/GenBank/DDBJ databases">
        <title>Draft whole-genome sequence of Heliobacterium chlorum DSM 3682, type strain.</title>
        <authorList>
            <person name="Kyndt J.A."/>
            <person name="Meyer T.E."/>
            <person name="Imhoff J.F."/>
        </authorList>
    </citation>
    <scope>NUCLEOTIDE SEQUENCE [LARGE SCALE GENOMIC DNA]</scope>
    <source>
        <strain evidence="2 3">DSM 3682</strain>
    </source>
</reference>
<dbReference type="InterPro" id="IPR035985">
    <property type="entry name" value="Ubiquitin-activating_enz"/>
</dbReference>
<organism evidence="2 3">
    <name type="scientific">Heliobacterium chlorum</name>
    <dbReference type="NCBI Taxonomy" id="2698"/>
    <lineage>
        <taxon>Bacteria</taxon>
        <taxon>Bacillati</taxon>
        <taxon>Bacillota</taxon>
        <taxon>Clostridia</taxon>
        <taxon>Eubacteriales</taxon>
        <taxon>Heliobacteriaceae</taxon>
        <taxon>Heliobacterium</taxon>
    </lineage>
</organism>
<dbReference type="RefSeq" id="WP_188041091.1">
    <property type="nucleotide sequence ID" value="NZ_JACVHF010000016.1"/>
</dbReference>
<dbReference type="InterPro" id="IPR045886">
    <property type="entry name" value="ThiF/MoeB/HesA"/>
</dbReference>
<comment type="caution">
    <text evidence="2">The sequence shown here is derived from an EMBL/GenBank/DDBJ whole genome shotgun (WGS) entry which is preliminary data.</text>
</comment>
<evidence type="ECO:0000259" key="1">
    <source>
        <dbReference type="Pfam" id="PF00899"/>
    </source>
</evidence>